<dbReference type="GO" id="GO:0015627">
    <property type="term" value="C:type II protein secretion system complex"/>
    <property type="evidence" value="ECO:0007669"/>
    <property type="project" value="InterPro"/>
</dbReference>
<evidence type="ECO:0000256" key="11">
    <source>
        <dbReference type="SAM" id="Phobius"/>
    </source>
</evidence>
<keyword evidence="6 11" id="KW-0812">Transmembrane</keyword>
<dbReference type="GO" id="GO:0005886">
    <property type="term" value="C:plasma membrane"/>
    <property type="evidence" value="ECO:0007669"/>
    <property type="project" value="UniProtKB-SubCell"/>
</dbReference>
<evidence type="ECO:0000259" key="12">
    <source>
        <dbReference type="Pfam" id="PF12019"/>
    </source>
</evidence>
<keyword evidence="4" id="KW-0488">Methylation</keyword>
<name>A0A3M2R993_9GAMM</name>
<evidence type="ECO:0000256" key="5">
    <source>
        <dbReference type="ARBA" id="ARBA00022519"/>
    </source>
</evidence>
<evidence type="ECO:0000256" key="4">
    <source>
        <dbReference type="ARBA" id="ARBA00022481"/>
    </source>
</evidence>
<evidence type="ECO:0000256" key="1">
    <source>
        <dbReference type="ARBA" id="ARBA00004377"/>
    </source>
</evidence>
<dbReference type="OrthoDB" id="2313614at2"/>
<evidence type="ECO:0000256" key="8">
    <source>
        <dbReference type="ARBA" id="ARBA00023136"/>
    </source>
</evidence>
<keyword evidence="7 11" id="KW-1133">Transmembrane helix</keyword>
<dbReference type="AlphaFoldDB" id="A0A3M2R993"/>
<evidence type="ECO:0000256" key="10">
    <source>
        <dbReference type="ARBA" id="ARBA00030775"/>
    </source>
</evidence>
<dbReference type="RefSeq" id="WP_114335928.1">
    <property type="nucleotide sequence ID" value="NZ_QMDL01000005.1"/>
</dbReference>
<dbReference type="PROSITE" id="PS00409">
    <property type="entry name" value="PROKAR_NTER_METHYL"/>
    <property type="match status" value="1"/>
</dbReference>
<comment type="subcellular location">
    <subcellularLocation>
        <location evidence="1">Cell inner membrane</location>
        <topology evidence="1">Single-pass membrane protein</topology>
    </subcellularLocation>
</comment>
<dbReference type="Pfam" id="PF07963">
    <property type="entry name" value="N_methyl"/>
    <property type="match status" value="1"/>
</dbReference>
<keyword evidence="3" id="KW-1003">Cell membrane</keyword>
<feature type="domain" description="General secretion pathway GspH" evidence="12">
    <location>
        <begin position="45"/>
        <end position="155"/>
    </location>
</feature>
<comment type="similarity">
    <text evidence="9">Belongs to the GSP H family.</text>
</comment>
<dbReference type="EMBL" id="QMDL01000005">
    <property type="protein sequence ID" value="RMJ01852.1"/>
    <property type="molecule type" value="Genomic_DNA"/>
</dbReference>
<protein>
    <recommendedName>
        <fullName evidence="2">Type II secretion system protein H</fullName>
    </recommendedName>
    <alternativeName>
        <fullName evidence="10">General secretion pathway protein H</fullName>
    </alternativeName>
</protein>
<evidence type="ECO:0000256" key="3">
    <source>
        <dbReference type="ARBA" id="ARBA00022475"/>
    </source>
</evidence>
<dbReference type="Proteomes" id="UP000265903">
    <property type="component" value="Unassembled WGS sequence"/>
</dbReference>
<comment type="caution">
    <text evidence="13">The sequence shown here is derived from an EMBL/GenBank/DDBJ whole genome shotgun (WGS) entry which is preliminary data.</text>
</comment>
<dbReference type="NCBIfam" id="TIGR02532">
    <property type="entry name" value="IV_pilin_GFxxxE"/>
    <property type="match status" value="1"/>
</dbReference>
<keyword evidence="5" id="KW-0997">Cell inner membrane</keyword>
<sequence length="186" mass="19229">MRVRSDSGFTLVELMITLAVAVILVTVAIPSFRDTLARNELITTTNAWVAAINAARAEAVKRNQSVALCGEDNAPSSGIGSNCTAALAGEVRYLPRGGGAAETLHPALAASIEQPLQILSSTIVRFRGDGLGYLGENVLTPYNTASGDPSVVVLCNSALSADNVRSVALIAGSTVQVATSTRVDCK</sequence>
<dbReference type="InterPro" id="IPR045584">
    <property type="entry name" value="Pilin-like"/>
</dbReference>
<dbReference type="SUPFAM" id="SSF54523">
    <property type="entry name" value="Pili subunits"/>
    <property type="match status" value="1"/>
</dbReference>
<dbReference type="InterPro" id="IPR012902">
    <property type="entry name" value="N_methyl_site"/>
</dbReference>
<dbReference type="Gene3D" id="3.30.700.10">
    <property type="entry name" value="Glycoprotein, Type 4 Pilin"/>
    <property type="match status" value="1"/>
</dbReference>
<evidence type="ECO:0000256" key="2">
    <source>
        <dbReference type="ARBA" id="ARBA00021549"/>
    </source>
</evidence>
<dbReference type="GO" id="GO:0015628">
    <property type="term" value="P:protein secretion by the type II secretion system"/>
    <property type="evidence" value="ECO:0007669"/>
    <property type="project" value="InterPro"/>
</dbReference>
<feature type="transmembrane region" description="Helical" evidence="11">
    <location>
        <begin position="12"/>
        <end position="32"/>
    </location>
</feature>
<gene>
    <name evidence="13" type="ORF">DOQ08_03131</name>
</gene>
<keyword evidence="14" id="KW-1185">Reference proteome</keyword>
<evidence type="ECO:0000313" key="13">
    <source>
        <dbReference type="EMBL" id="RMJ01852.1"/>
    </source>
</evidence>
<evidence type="ECO:0000256" key="6">
    <source>
        <dbReference type="ARBA" id="ARBA00022692"/>
    </source>
</evidence>
<evidence type="ECO:0000256" key="7">
    <source>
        <dbReference type="ARBA" id="ARBA00022989"/>
    </source>
</evidence>
<keyword evidence="8 11" id="KW-0472">Membrane</keyword>
<reference evidence="13 14" key="1">
    <citation type="submission" date="2018-08" db="EMBL/GenBank/DDBJ databases">
        <title>Whole Genome Sequence of the Moderate Halophilic Marine Bacterium Marinobacter litoralis Sw-45.</title>
        <authorList>
            <person name="Musa H."/>
        </authorList>
    </citation>
    <scope>NUCLEOTIDE SEQUENCE [LARGE SCALE GENOMIC DNA]</scope>
    <source>
        <strain evidence="13 14">Sw-45</strain>
    </source>
</reference>
<accession>A0A3M2R993</accession>
<dbReference type="Pfam" id="PF12019">
    <property type="entry name" value="GspH"/>
    <property type="match status" value="1"/>
</dbReference>
<dbReference type="InterPro" id="IPR022346">
    <property type="entry name" value="T2SS_GspH"/>
</dbReference>
<organism evidence="13 14">
    <name type="scientific">Marinobacter litoralis</name>
    <dbReference type="NCBI Taxonomy" id="187981"/>
    <lineage>
        <taxon>Bacteria</taxon>
        <taxon>Pseudomonadati</taxon>
        <taxon>Pseudomonadota</taxon>
        <taxon>Gammaproteobacteria</taxon>
        <taxon>Pseudomonadales</taxon>
        <taxon>Marinobacteraceae</taxon>
        <taxon>Marinobacter</taxon>
    </lineage>
</organism>
<evidence type="ECO:0000313" key="14">
    <source>
        <dbReference type="Proteomes" id="UP000265903"/>
    </source>
</evidence>
<evidence type="ECO:0000256" key="9">
    <source>
        <dbReference type="ARBA" id="ARBA00025772"/>
    </source>
</evidence>
<proteinExistence type="inferred from homology"/>